<dbReference type="Pfam" id="PF02769">
    <property type="entry name" value="AIRS_C"/>
    <property type="match status" value="1"/>
</dbReference>
<dbReference type="InterPro" id="IPR006283">
    <property type="entry name" value="ThiL-like"/>
</dbReference>
<feature type="binding site" evidence="2">
    <location>
        <position position="75"/>
    </location>
    <ligand>
        <name>Mg(2+)</name>
        <dbReference type="ChEBI" id="CHEBI:18420"/>
        <label>4</label>
    </ligand>
</feature>
<dbReference type="OrthoDB" id="9802811at2"/>
<comment type="similarity">
    <text evidence="2">Belongs to the thiamine-monophosphate kinase family.</text>
</comment>
<dbReference type="Gene3D" id="3.30.1330.10">
    <property type="entry name" value="PurM-like, N-terminal domain"/>
    <property type="match status" value="1"/>
</dbReference>
<comment type="catalytic activity">
    <reaction evidence="2">
        <text>thiamine phosphate + ATP = thiamine diphosphate + ADP</text>
        <dbReference type="Rhea" id="RHEA:15913"/>
        <dbReference type="ChEBI" id="CHEBI:30616"/>
        <dbReference type="ChEBI" id="CHEBI:37575"/>
        <dbReference type="ChEBI" id="CHEBI:58937"/>
        <dbReference type="ChEBI" id="CHEBI:456216"/>
        <dbReference type="EC" id="2.7.4.16"/>
    </reaction>
</comment>
<evidence type="ECO:0000313" key="5">
    <source>
        <dbReference type="EMBL" id="SKA80484.1"/>
    </source>
</evidence>
<keyword evidence="2" id="KW-0479">Metal-binding</keyword>
<keyword evidence="2" id="KW-0547">Nucleotide-binding</keyword>
<organism evidence="5 6">
    <name type="scientific">Paucidesulfovibrio gracilis DSM 16080</name>
    <dbReference type="NCBI Taxonomy" id="1121449"/>
    <lineage>
        <taxon>Bacteria</taxon>
        <taxon>Pseudomonadati</taxon>
        <taxon>Thermodesulfobacteriota</taxon>
        <taxon>Desulfovibrionia</taxon>
        <taxon>Desulfovibrionales</taxon>
        <taxon>Desulfovibrionaceae</taxon>
        <taxon>Paucidesulfovibrio</taxon>
    </lineage>
</organism>
<dbReference type="InterPro" id="IPR036676">
    <property type="entry name" value="PurM-like_C_sf"/>
</dbReference>
<feature type="domain" description="PurM-like C-terminal" evidence="4">
    <location>
        <begin position="154"/>
        <end position="305"/>
    </location>
</feature>
<feature type="binding site" evidence="2">
    <location>
        <position position="218"/>
    </location>
    <ligand>
        <name>ATP</name>
        <dbReference type="ChEBI" id="CHEBI:30616"/>
    </ligand>
</feature>
<dbReference type="CDD" id="cd02194">
    <property type="entry name" value="ThiL"/>
    <property type="match status" value="1"/>
</dbReference>
<name>A0A1T4WT35_9BACT</name>
<dbReference type="GO" id="GO:0009228">
    <property type="term" value="P:thiamine biosynthetic process"/>
    <property type="evidence" value="ECO:0007669"/>
    <property type="project" value="UniProtKB-KW"/>
</dbReference>
<comment type="function">
    <text evidence="2">Catalyzes the ATP-dependent phosphorylation of thiamine-monophosphate (TMP) to form thiamine-pyrophosphate (TPP), the active form of vitamin B1.</text>
</comment>
<gene>
    <name evidence="2" type="primary">thiL</name>
    <name evidence="5" type="ORF">SAMN02745704_01360</name>
</gene>
<comment type="miscellaneous">
    <text evidence="2">Reaction mechanism of ThiL seems to utilize a direct, inline transfer of the gamma-phosphate of ATP to TMP rather than a phosphorylated enzyme intermediate.</text>
</comment>
<evidence type="ECO:0000259" key="3">
    <source>
        <dbReference type="Pfam" id="PF00586"/>
    </source>
</evidence>
<dbReference type="HAMAP" id="MF_02128">
    <property type="entry name" value="TMP_kinase"/>
    <property type="match status" value="1"/>
</dbReference>
<feature type="binding site" evidence="2">
    <location>
        <position position="219"/>
    </location>
    <ligand>
        <name>Mg(2+)</name>
        <dbReference type="ChEBI" id="CHEBI:18420"/>
        <label>5</label>
    </ligand>
</feature>
<dbReference type="EC" id="2.7.4.16" evidence="2"/>
<accession>A0A1T4WT35</accession>
<keyword evidence="2 5" id="KW-0418">Kinase</keyword>
<dbReference type="Pfam" id="PF00586">
    <property type="entry name" value="AIRS"/>
    <property type="match status" value="1"/>
</dbReference>
<dbReference type="STRING" id="1121449.SAMN02745704_01360"/>
<dbReference type="Proteomes" id="UP000190027">
    <property type="component" value="Unassembled WGS sequence"/>
</dbReference>
<feature type="binding site" evidence="2">
    <location>
        <begin position="122"/>
        <end position="123"/>
    </location>
    <ligand>
        <name>ATP</name>
        <dbReference type="ChEBI" id="CHEBI:30616"/>
    </ligand>
</feature>
<dbReference type="GO" id="GO:0000287">
    <property type="term" value="F:magnesium ion binding"/>
    <property type="evidence" value="ECO:0007669"/>
    <property type="project" value="UniProtKB-UniRule"/>
</dbReference>
<feature type="binding site" evidence="2">
    <location>
        <position position="123"/>
    </location>
    <ligand>
        <name>Mg(2+)</name>
        <dbReference type="ChEBI" id="CHEBI:18420"/>
        <label>1</label>
    </ligand>
</feature>
<dbReference type="NCBIfam" id="TIGR01379">
    <property type="entry name" value="thiL"/>
    <property type="match status" value="1"/>
</dbReference>
<feature type="binding site" evidence="2">
    <location>
        <position position="75"/>
    </location>
    <ligand>
        <name>Mg(2+)</name>
        <dbReference type="ChEBI" id="CHEBI:18420"/>
        <label>3</label>
    </ligand>
</feature>
<proteinExistence type="inferred from homology"/>
<keyword evidence="6" id="KW-1185">Reference proteome</keyword>
<dbReference type="RefSeq" id="WP_078716931.1">
    <property type="nucleotide sequence ID" value="NZ_FUYC01000004.1"/>
</dbReference>
<dbReference type="SUPFAM" id="SSF56042">
    <property type="entry name" value="PurM C-terminal domain-like"/>
    <property type="match status" value="1"/>
</dbReference>
<feature type="binding site" evidence="2">
    <location>
        <position position="53"/>
    </location>
    <ligand>
        <name>substrate</name>
    </ligand>
</feature>
<dbReference type="InterPro" id="IPR016188">
    <property type="entry name" value="PurM-like_N"/>
</dbReference>
<evidence type="ECO:0000259" key="4">
    <source>
        <dbReference type="Pfam" id="PF02769"/>
    </source>
</evidence>
<feature type="binding site" evidence="2">
    <location>
        <position position="31"/>
    </location>
    <ligand>
        <name>Mg(2+)</name>
        <dbReference type="ChEBI" id="CHEBI:18420"/>
        <label>4</label>
    </ligand>
</feature>
<feature type="binding site" evidence="2">
    <location>
        <position position="45"/>
    </location>
    <ligand>
        <name>Mg(2+)</name>
        <dbReference type="ChEBI" id="CHEBI:18420"/>
        <label>1</label>
    </ligand>
</feature>
<keyword evidence="2" id="KW-0460">Magnesium</keyword>
<feature type="binding site" evidence="2">
    <location>
        <position position="149"/>
    </location>
    <ligand>
        <name>ATP</name>
        <dbReference type="ChEBI" id="CHEBI:30616"/>
    </ligand>
</feature>
<feature type="domain" description="PurM-like N-terminal" evidence="3">
    <location>
        <begin position="29"/>
        <end position="138"/>
    </location>
</feature>
<dbReference type="GO" id="GO:0009229">
    <property type="term" value="P:thiamine diphosphate biosynthetic process"/>
    <property type="evidence" value="ECO:0007669"/>
    <property type="project" value="UniProtKB-UniRule"/>
</dbReference>
<dbReference type="PANTHER" id="PTHR30270">
    <property type="entry name" value="THIAMINE-MONOPHOSPHATE KINASE"/>
    <property type="match status" value="1"/>
</dbReference>
<feature type="binding site" evidence="2">
    <location>
        <position position="44"/>
    </location>
    <ligand>
        <name>Mg(2+)</name>
        <dbReference type="ChEBI" id="CHEBI:18420"/>
        <label>4</label>
    </ligand>
</feature>
<keyword evidence="2" id="KW-0808">Transferase</keyword>
<evidence type="ECO:0000313" key="6">
    <source>
        <dbReference type="Proteomes" id="UP000190027"/>
    </source>
</evidence>
<keyword evidence="2" id="KW-0067">ATP-binding</keyword>
<protein>
    <recommendedName>
        <fullName evidence="2">Thiamine-monophosphate kinase</fullName>
        <shortName evidence="2">TMP kinase</shortName>
        <shortName evidence="2">Thiamine-phosphate kinase</shortName>
        <ecNumber evidence="2">2.7.4.16</ecNumber>
    </recommendedName>
</protein>
<feature type="binding site" evidence="2">
    <location>
        <position position="271"/>
    </location>
    <ligand>
        <name>substrate</name>
    </ligand>
</feature>
<dbReference type="SUPFAM" id="SSF55326">
    <property type="entry name" value="PurM N-terminal domain-like"/>
    <property type="match status" value="1"/>
</dbReference>
<dbReference type="PIRSF" id="PIRSF005303">
    <property type="entry name" value="Thiam_monoph_kin"/>
    <property type="match status" value="1"/>
</dbReference>
<dbReference type="GO" id="GO:0005524">
    <property type="term" value="F:ATP binding"/>
    <property type="evidence" value="ECO:0007669"/>
    <property type="project" value="UniProtKB-UniRule"/>
</dbReference>
<comment type="pathway">
    <text evidence="2">Cofactor biosynthesis; thiamine diphosphate biosynthesis; thiamine diphosphate from thiamine phosphate: step 1/1.</text>
</comment>
<feature type="binding site" evidence="2">
    <location>
        <position position="46"/>
    </location>
    <ligand>
        <name>Mg(2+)</name>
        <dbReference type="ChEBI" id="CHEBI:18420"/>
        <label>2</label>
    </ligand>
</feature>
<feature type="binding site" evidence="2">
    <location>
        <position position="75"/>
    </location>
    <ligand>
        <name>Mg(2+)</name>
        <dbReference type="ChEBI" id="CHEBI:18420"/>
        <label>2</label>
    </ligand>
</feature>
<feature type="binding site" evidence="2">
    <location>
        <position position="318"/>
    </location>
    <ligand>
        <name>substrate</name>
    </ligand>
</feature>
<reference evidence="5 6" key="1">
    <citation type="submission" date="2017-02" db="EMBL/GenBank/DDBJ databases">
        <authorList>
            <person name="Peterson S.W."/>
        </authorList>
    </citation>
    <scope>NUCLEOTIDE SEQUENCE [LARGE SCALE GENOMIC DNA]</scope>
    <source>
        <strain evidence="5 6">DSM 16080</strain>
    </source>
</reference>
<dbReference type="EMBL" id="FUYC01000004">
    <property type="protein sequence ID" value="SKA80484.1"/>
    <property type="molecule type" value="Genomic_DNA"/>
</dbReference>
<sequence length="323" mass="35295">MTLRSEDDFLRLIDHYFPEKPDNVVLGRGDDCCIIQARSTLCLSTDLFLEDIHFRRAYFSPEDIGYKALAVNVSDIAGMGAVPRAFTLELMIPEKLPDDFWPRFFQGMSQLAQTYELTLAGGDLSRSAQLGIGLTIWGEPGESGRLLTRGNADPGDALFVIGNPGMARLGLNMLEQKGTAALEHWPRSVAAHLHPTPRVTEGQILSGLAGVRGCMDISDGLARDLPRFLRHCPQAHGADLDFGTVNLDPELLCWAEGSRREALRSVWLGGEDYGLLGACDTKSLPTLCAAIPEATYIGTLSATPGIRHNNAPMESRGFDHFEQ</sequence>
<feature type="binding site" evidence="2">
    <location>
        <position position="46"/>
    </location>
    <ligand>
        <name>Mg(2+)</name>
        <dbReference type="ChEBI" id="CHEBI:18420"/>
        <label>1</label>
    </ligand>
</feature>
<dbReference type="InterPro" id="IPR036921">
    <property type="entry name" value="PurM-like_N_sf"/>
</dbReference>
<feature type="binding site" evidence="2">
    <location>
        <position position="31"/>
    </location>
    <ligand>
        <name>Mg(2+)</name>
        <dbReference type="ChEBI" id="CHEBI:18420"/>
        <label>3</label>
    </ligand>
</feature>
<feature type="binding site" evidence="2">
    <location>
        <position position="216"/>
    </location>
    <ligand>
        <name>Mg(2+)</name>
        <dbReference type="ChEBI" id="CHEBI:18420"/>
        <label>3</label>
    </ligand>
</feature>
<dbReference type="AlphaFoldDB" id="A0A1T4WT35"/>
<dbReference type="InterPro" id="IPR010918">
    <property type="entry name" value="PurM-like_C_dom"/>
</dbReference>
<evidence type="ECO:0000256" key="1">
    <source>
        <dbReference type="ARBA" id="ARBA00022977"/>
    </source>
</evidence>
<comment type="caution">
    <text evidence="2">Lacks conserved residue(s) required for the propagation of feature annotation.</text>
</comment>
<evidence type="ECO:0000256" key="2">
    <source>
        <dbReference type="HAMAP-Rule" id="MF_02128"/>
    </source>
</evidence>
<keyword evidence="1 2" id="KW-0784">Thiamine biosynthesis</keyword>
<dbReference type="PANTHER" id="PTHR30270:SF0">
    <property type="entry name" value="THIAMINE-MONOPHOSPHATE KINASE"/>
    <property type="match status" value="1"/>
</dbReference>
<dbReference type="Gene3D" id="3.90.650.10">
    <property type="entry name" value="PurM-like C-terminal domain"/>
    <property type="match status" value="1"/>
</dbReference>
<dbReference type="UniPathway" id="UPA00060">
    <property type="reaction ID" value="UER00142"/>
</dbReference>
<dbReference type="GO" id="GO:0009030">
    <property type="term" value="F:thiamine-phosphate kinase activity"/>
    <property type="evidence" value="ECO:0007669"/>
    <property type="project" value="UniProtKB-UniRule"/>
</dbReference>